<reference evidence="2 3" key="1">
    <citation type="submission" date="2024-10" db="EMBL/GenBank/DDBJ databases">
        <authorList>
            <person name="Kim D."/>
        </authorList>
    </citation>
    <scope>NUCLEOTIDE SEQUENCE [LARGE SCALE GENOMIC DNA]</scope>
    <source>
        <strain evidence="2">BH-2024</strain>
    </source>
</reference>
<organism evidence="2 3">
    <name type="scientific">Heterodera trifolii</name>
    <dbReference type="NCBI Taxonomy" id="157864"/>
    <lineage>
        <taxon>Eukaryota</taxon>
        <taxon>Metazoa</taxon>
        <taxon>Ecdysozoa</taxon>
        <taxon>Nematoda</taxon>
        <taxon>Chromadorea</taxon>
        <taxon>Rhabditida</taxon>
        <taxon>Tylenchina</taxon>
        <taxon>Tylenchomorpha</taxon>
        <taxon>Tylenchoidea</taxon>
        <taxon>Heteroderidae</taxon>
        <taxon>Heteroderinae</taxon>
        <taxon>Heterodera</taxon>
    </lineage>
</organism>
<dbReference type="AlphaFoldDB" id="A0ABD2LY97"/>
<gene>
    <name evidence="2" type="ORF">niasHT_003310</name>
</gene>
<name>A0ABD2LY97_9BILA</name>
<evidence type="ECO:0000313" key="2">
    <source>
        <dbReference type="EMBL" id="KAL3120058.1"/>
    </source>
</evidence>
<dbReference type="Proteomes" id="UP001620626">
    <property type="component" value="Unassembled WGS sequence"/>
</dbReference>
<sequence>MPQAPSPKKAKVDQRALWKIFKGKYMLAIYLCDDDWRKLYENKEKVRRLEDDDNVTLSFQILDSFTLSHPISSNFHRRTTPAINMEANSGSLSASLQAAEAEIGTLKEMVKLQNEKMKDMRHRFVNFRSRLDQLEAWASDNKQTQFVRPDTRKRVLLDDSPEMPATSNAAAAASGGQCFQEEFFEVKLKKFMKEKVEEAKVCAEFAIAAAERKMREQMDAQMQVERERNRKNLKAAMEEQNARCRRLALQSFRAAKEMVEKKMGCSILDNEGGVTPKWEQHCMFCLGGEAMFGRKECAHVNVCADCSIVWAGDDMCKCLTCQVSCQNFKYFGPSP</sequence>
<evidence type="ECO:0008006" key="4">
    <source>
        <dbReference type="Google" id="ProtNLM"/>
    </source>
</evidence>
<protein>
    <recommendedName>
        <fullName evidence="4">RING-type domain-containing protein</fullName>
    </recommendedName>
</protein>
<dbReference type="EMBL" id="JBICBT010000225">
    <property type="protein sequence ID" value="KAL3120058.1"/>
    <property type="molecule type" value="Genomic_DNA"/>
</dbReference>
<accession>A0ABD2LY97</accession>
<evidence type="ECO:0000256" key="1">
    <source>
        <dbReference type="SAM" id="Coils"/>
    </source>
</evidence>
<comment type="caution">
    <text evidence="2">The sequence shown here is derived from an EMBL/GenBank/DDBJ whole genome shotgun (WGS) entry which is preliminary data.</text>
</comment>
<keyword evidence="3" id="KW-1185">Reference proteome</keyword>
<keyword evidence="1" id="KW-0175">Coiled coil</keyword>
<feature type="coiled-coil region" evidence="1">
    <location>
        <begin position="207"/>
        <end position="250"/>
    </location>
</feature>
<proteinExistence type="predicted"/>
<evidence type="ECO:0000313" key="3">
    <source>
        <dbReference type="Proteomes" id="UP001620626"/>
    </source>
</evidence>